<evidence type="ECO:0000313" key="4">
    <source>
        <dbReference type="Proteomes" id="UP000503399"/>
    </source>
</evidence>
<dbReference type="GO" id="GO:0020037">
    <property type="term" value="F:heme binding"/>
    <property type="evidence" value="ECO:0007669"/>
    <property type="project" value="InterPro"/>
</dbReference>
<keyword evidence="1" id="KW-0175">Coiled coil</keyword>
<organism evidence="3 4">
    <name type="scientific">Candidatus Hydrogenisulfobacillus filiaventi</name>
    <dbReference type="NCBI Taxonomy" id="2707344"/>
    <lineage>
        <taxon>Bacteria</taxon>
        <taxon>Bacillati</taxon>
        <taxon>Bacillota</taxon>
        <taxon>Clostridia</taxon>
        <taxon>Eubacteriales</taxon>
        <taxon>Clostridiales Family XVII. Incertae Sedis</taxon>
        <taxon>Candidatus Hydrogenisulfobacillus</taxon>
    </lineage>
</organism>
<dbReference type="Proteomes" id="UP000503399">
    <property type="component" value="Chromosome"/>
</dbReference>
<dbReference type="SUPFAM" id="SSF46458">
    <property type="entry name" value="Globin-like"/>
    <property type="match status" value="1"/>
</dbReference>
<dbReference type="InterPro" id="IPR012292">
    <property type="entry name" value="Globin/Proto"/>
</dbReference>
<dbReference type="InterPro" id="IPR039379">
    <property type="entry name" value="Protoglobin_sensor_dom"/>
</dbReference>
<protein>
    <recommendedName>
        <fullName evidence="2">Globin-sensor domain-containing protein</fullName>
    </recommendedName>
</protein>
<dbReference type="InterPro" id="IPR009050">
    <property type="entry name" value="Globin-like_sf"/>
</dbReference>
<proteinExistence type="predicted"/>
<evidence type="ECO:0000256" key="1">
    <source>
        <dbReference type="SAM" id="Coils"/>
    </source>
</evidence>
<feature type="coiled-coil region" evidence="1">
    <location>
        <begin position="140"/>
        <end position="167"/>
    </location>
</feature>
<dbReference type="Gene3D" id="1.10.490.10">
    <property type="entry name" value="Globins"/>
    <property type="match status" value="1"/>
</dbReference>
<evidence type="ECO:0000259" key="2">
    <source>
        <dbReference type="Pfam" id="PF11563"/>
    </source>
</evidence>
<dbReference type="GO" id="GO:0019825">
    <property type="term" value="F:oxygen binding"/>
    <property type="evidence" value="ECO:0007669"/>
    <property type="project" value="InterPro"/>
</dbReference>
<dbReference type="AlphaFoldDB" id="A0A6F8ZE01"/>
<dbReference type="InterPro" id="IPR044398">
    <property type="entry name" value="Globin-sensor_dom"/>
</dbReference>
<sequence>MTGWNRFLGFLEWSDADAGVLAVLDWAALAGPYTDAFYARIRAVPELDHLVREHSSYERLAAAMQEYVRRLADPPVGEAYLERMRAVARVHGRVGLSPDWYLGAYRLLWEYALQAAWGRREAGLPAALAKRLTADLVLTISAYQELMEERNRELETARSLLSGAEQQLTAEAAELAAAATQARAAGGRMAQLLAAVAEEGRTVREQAQGAVTQADAGSRAMTVLGGQVAETRKTLEEVAAAEAAAALEAVRAALDQAVAAFTAVAGRLEESGRSIHELDAATGRLESQAGRVAALARQLTAPAGAGKEAMP</sequence>
<accession>A0A6F8ZE01</accession>
<evidence type="ECO:0000313" key="3">
    <source>
        <dbReference type="EMBL" id="CAB1127890.1"/>
    </source>
</evidence>
<reference evidence="3 4" key="1">
    <citation type="submission" date="2020-02" db="EMBL/GenBank/DDBJ databases">
        <authorList>
            <person name="Hogendoorn C."/>
        </authorList>
    </citation>
    <scope>NUCLEOTIDE SEQUENCE [LARGE SCALE GENOMIC DNA]</scope>
    <source>
        <strain evidence="3">R501</strain>
    </source>
</reference>
<gene>
    <name evidence="3" type="ORF">R50_0384</name>
</gene>
<name>A0A6F8ZE01_9FIRM</name>
<dbReference type="CDD" id="cd01068">
    <property type="entry name" value="globin_sensor"/>
    <property type="match status" value="1"/>
</dbReference>
<dbReference type="Pfam" id="PF11563">
    <property type="entry name" value="Protoglobin"/>
    <property type="match status" value="1"/>
</dbReference>
<keyword evidence="4" id="KW-1185">Reference proteome</keyword>
<dbReference type="KEGG" id="hfv:R50_0384"/>
<dbReference type="EMBL" id="LR778114">
    <property type="protein sequence ID" value="CAB1127890.1"/>
    <property type="molecule type" value="Genomic_DNA"/>
</dbReference>
<feature type="domain" description="Globin-sensor" evidence="2">
    <location>
        <begin position="8"/>
        <end position="146"/>
    </location>
</feature>